<keyword evidence="7" id="KW-0131">Cell cycle</keyword>
<evidence type="ECO:0000256" key="7">
    <source>
        <dbReference type="HAMAP-Rule" id="MF_03022"/>
    </source>
</evidence>
<comment type="function">
    <text evidence="7">Participates in a complex which severs microtubules in an ATP-dependent manner. May act to target the enzymatic subunit of this complex to sites of action such as the centrosome. Microtubule severing may promote rapid reorganization of cellular microtubule arrays and the release of microtubules from the centrosome following nucleation.</text>
</comment>
<evidence type="ECO:0000313" key="11">
    <source>
        <dbReference type="EMBL" id="KAF8568590.1"/>
    </source>
</evidence>
<evidence type="ECO:0000256" key="4">
    <source>
        <dbReference type="ARBA" id="ARBA00022701"/>
    </source>
</evidence>
<feature type="compositionally biased region" description="Low complexity" evidence="9">
    <location>
        <begin position="433"/>
        <end position="450"/>
    </location>
</feature>
<dbReference type="InterPro" id="IPR001680">
    <property type="entry name" value="WD40_rpt"/>
</dbReference>
<gene>
    <name evidence="7" type="primary">KATNB1</name>
    <name evidence="11" type="ORF">P879_04122</name>
</gene>
<keyword evidence="4 7" id="KW-0493">Microtubule</keyword>
<dbReference type="GO" id="GO:0051301">
    <property type="term" value="P:cell division"/>
    <property type="evidence" value="ECO:0007669"/>
    <property type="project" value="UniProtKB-KW"/>
</dbReference>
<name>A0A8T0DLT3_9TREM</name>
<dbReference type="PROSITE" id="PS50294">
    <property type="entry name" value="WD_REPEATS_REGION"/>
    <property type="match status" value="4"/>
</dbReference>
<dbReference type="PRINTS" id="PR00320">
    <property type="entry name" value="GPROTEINBRPT"/>
</dbReference>
<dbReference type="GO" id="GO:0008352">
    <property type="term" value="C:katanin complex"/>
    <property type="evidence" value="ECO:0007669"/>
    <property type="project" value="InterPro"/>
</dbReference>
<evidence type="ECO:0000256" key="6">
    <source>
        <dbReference type="ARBA" id="ARBA00023212"/>
    </source>
</evidence>
<feature type="repeat" description="WD" evidence="8">
    <location>
        <begin position="179"/>
        <end position="220"/>
    </location>
</feature>
<comment type="similarity">
    <text evidence="7">Belongs to the WD repeat KATNB1 family.</text>
</comment>
<dbReference type="AlphaFoldDB" id="A0A8T0DLT3"/>
<keyword evidence="12" id="KW-1185">Reference proteome</keyword>
<dbReference type="GO" id="GO:0000922">
    <property type="term" value="C:spindle pole"/>
    <property type="evidence" value="ECO:0007669"/>
    <property type="project" value="UniProtKB-SubCell"/>
</dbReference>
<comment type="subunit">
    <text evidence="7">Interacts with KATNA1. This interaction enhances the microtubule binding and severing activity of KATNA1 and also targets this activity to the centrosome.</text>
</comment>
<dbReference type="InterPro" id="IPR026962">
    <property type="entry name" value="KTNB1"/>
</dbReference>
<dbReference type="InterPro" id="IPR015943">
    <property type="entry name" value="WD40/YVTN_repeat-like_dom_sf"/>
</dbReference>
<dbReference type="HAMAP" id="MF_03022">
    <property type="entry name" value="Katanin_p80_B1"/>
    <property type="match status" value="1"/>
</dbReference>
<feature type="region of interest" description="Disordered" evidence="9">
    <location>
        <begin position="317"/>
        <end position="358"/>
    </location>
</feature>
<sequence length="722" mass="78996">MKAWKLQESVAHSPGAVTCVTLGRKSGRVMATGGEDRKVKLWAVGKPTCILSLTGHTSSIESTEFSQEEDRVAAGSLSGSIRIWDLEEMKIVRTLSGHTSGISSLDFHPFGNFVASGSIDTLVKLWDVSRKGCINTYRGHAGGVNMVRFSPDGKWVVSSGEDGVVKLWDLSAGRQLAELTGHTGPVTAVAFHPTVLLLATASTDRTVRLFDLENFSQVAVSGTELAASAIRRIAFHPDGVCLYVATSDYLKIYDYETMVCLETVHVGWRTGGGLDDMAIVPSFNQLVGASITNSMLITYVVDIKSCIPFVNEPPPADLSGVSTSQPSPGRLTELPSGSANELLPNGERPYTRCGFSNGMSQPRNRKSFCLLAEENSHSALQEDSTDPDSQLFYRPSPEDRVEMSNSADITDPEEYDRIFKPNRSVPRSPTRLTSTASSSTPFSAPRTSPSKECQSNQTTPKPNEDLSDRSLASDRQKVTVSQPKQVRDDDKPFVPPSTARRTPSAATAKTKRAVPTSSVEVNDIFSGFVKDVDTSNLVDRPEMFKSALEPSESEWLSAVRKPHTAFMTVMSSRVENLSTVRVLWTRDNIRTAVETALMLNEPAVLVDILSVLSQNSKLWSLDLVSTLLPHLLPLIQSKYSKHVETTCQAVHVILKNFAQLIRQTLDGPSPPGVDLVREERRKKCQECMRHLLSIRSALNATEVASRAGQCGRELIVRFQILS</sequence>
<dbReference type="SMART" id="SM00320">
    <property type="entry name" value="WD40"/>
    <property type="match status" value="6"/>
</dbReference>
<keyword evidence="3 8" id="KW-0853">WD repeat</keyword>
<dbReference type="Pfam" id="PF00400">
    <property type="entry name" value="WD40"/>
    <property type="match status" value="5"/>
</dbReference>
<dbReference type="PROSITE" id="PS50082">
    <property type="entry name" value="WD_REPEATS_2"/>
    <property type="match status" value="4"/>
</dbReference>
<reference evidence="11 12" key="1">
    <citation type="submission" date="2019-07" db="EMBL/GenBank/DDBJ databases">
        <title>Annotation for the trematode Paragonimus westermani.</title>
        <authorList>
            <person name="Choi Y.-J."/>
        </authorList>
    </citation>
    <scope>NUCLEOTIDE SEQUENCE [LARGE SCALE GENOMIC DNA]</scope>
    <source>
        <strain evidence="11">180907_Pwestermani</strain>
    </source>
</reference>
<dbReference type="GO" id="GO:0051013">
    <property type="term" value="P:microtubule severing"/>
    <property type="evidence" value="ECO:0007669"/>
    <property type="project" value="UniProtKB-UniRule"/>
</dbReference>
<keyword evidence="6 7" id="KW-0206">Cytoskeleton</keyword>
<dbReference type="InterPro" id="IPR020472">
    <property type="entry name" value="WD40_PAC1"/>
</dbReference>
<feature type="repeat" description="WD" evidence="8">
    <location>
        <begin position="53"/>
        <end position="94"/>
    </location>
</feature>
<evidence type="ECO:0000256" key="9">
    <source>
        <dbReference type="SAM" id="MobiDB-lite"/>
    </source>
</evidence>
<evidence type="ECO:0000313" key="12">
    <source>
        <dbReference type="Proteomes" id="UP000699462"/>
    </source>
</evidence>
<feature type="compositionally biased region" description="Basic and acidic residues" evidence="9">
    <location>
        <begin position="462"/>
        <end position="477"/>
    </location>
</feature>
<dbReference type="SUPFAM" id="SSF50978">
    <property type="entry name" value="WD40 repeat-like"/>
    <property type="match status" value="1"/>
</dbReference>
<feature type="repeat" description="WD" evidence="8">
    <location>
        <begin position="95"/>
        <end position="136"/>
    </location>
</feature>
<keyword evidence="7" id="KW-0498">Mitosis</keyword>
<evidence type="ECO:0000256" key="3">
    <source>
        <dbReference type="ARBA" id="ARBA00022574"/>
    </source>
</evidence>
<evidence type="ECO:0000259" key="10">
    <source>
        <dbReference type="Pfam" id="PF13925"/>
    </source>
</evidence>
<dbReference type="InterPro" id="IPR036322">
    <property type="entry name" value="WD40_repeat_dom_sf"/>
</dbReference>
<dbReference type="GO" id="GO:0005737">
    <property type="term" value="C:cytoplasm"/>
    <property type="evidence" value="ECO:0007669"/>
    <property type="project" value="UniProtKB-SubCell"/>
</dbReference>
<dbReference type="GO" id="GO:0005874">
    <property type="term" value="C:microtubule"/>
    <property type="evidence" value="ECO:0007669"/>
    <property type="project" value="UniProtKB-KW"/>
</dbReference>
<dbReference type="EMBL" id="JTDF01002651">
    <property type="protein sequence ID" value="KAF8568590.1"/>
    <property type="molecule type" value="Genomic_DNA"/>
</dbReference>
<organism evidence="11 12">
    <name type="scientific">Paragonimus westermani</name>
    <dbReference type="NCBI Taxonomy" id="34504"/>
    <lineage>
        <taxon>Eukaryota</taxon>
        <taxon>Metazoa</taxon>
        <taxon>Spiralia</taxon>
        <taxon>Lophotrochozoa</taxon>
        <taxon>Platyhelminthes</taxon>
        <taxon>Trematoda</taxon>
        <taxon>Digenea</taxon>
        <taxon>Plagiorchiida</taxon>
        <taxon>Troglotremata</taxon>
        <taxon>Troglotrematidae</taxon>
        <taxon>Paragonimus</taxon>
    </lineage>
</organism>
<keyword evidence="5" id="KW-0677">Repeat</keyword>
<dbReference type="InterPro" id="IPR028021">
    <property type="entry name" value="Katanin_C-terminal"/>
</dbReference>
<keyword evidence="2 7" id="KW-0963">Cytoplasm</keyword>
<dbReference type="PROSITE" id="PS00678">
    <property type="entry name" value="WD_REPEATS_1"/>
    <property type="match status" value="2"/>
</dbReference>
<protein>
    <recommendedName>
        <fullName evidence="7">Katanin p80 WD40 repeat-containing subunit B1</fullName>
        <shortName evidence="7">Katanin p80 subunit B1</shortName>
    </recommendedName>
    <alternativeName>
        <fullName evidence="7">p80 katanin</fullName>
    </alternativeName>
</protein>
<comment type="subcellular location">
    <subcellularLocation>
        <location evidence="1 7">Cytoplasm</location>
        <location evidence="1 7">Cytoskeleton</location>
    </subcellularLocation>
    <subcellularLocation>
        <location evidence="7">Cytoplasm</location>
    </subcellularLocation>
    <subcellularLocation>
        <location evidence="7">Cytoplasm</location>
        <location evidence="7">Cytoskeleton</location>
        <location evidence="7">Microtubule organizing center</location>
        <location evidence="7">Centrosome</location>
    </subcellularLocation>
    <subcellularLocation>
        <location evidence="7">Cytoplasm</location>
        <location evidence="7">Cytoskeleton</location>
        <location evidence="7">Spindle pole</location>
    </subcellularLocation>
    <subcellularLocation>
        <location evidence="7">Cytoplasm</location>
        <location evidence="7">Cytoskeleton</location>
        <location evidence="7">Spindle</location>
    </subcellularLocation>
    <text evidence="7">Predominantly cytoplasmic. Localized to the interphase centrosome and mitotic spindle poles.</text>
</comment>
<evidence type="ECO:0000256" key="8">
    <source>
        <dbReference type="PROSITE-ProRule" id="PRU00221"/>
    </source>
</evidence>
<proteinExistence type="inferred from homology"/>
<feature type="domain" description="Katanin p80 subunit C-terminal" evidence="10">
    <location>
        <begin position="562"/>
        <end position="702"/>
    </location>
</feature>
<keyword evidence="7" id="KW-0132">Cell division</keyword>
<dbReference type="CDD" id="cd00200">
    <property type="entry name" value="WD40"/>
    <property type="match status" value="1"/>
</dbReference>
<dbReference type="PANTHER" id="PTHR19845">
    <property type="entry name" value="KATANIN P80 SUBUNIT"/>
    <property type="match status" value="1"/>
</dbReference>
<dbReference type="Proteomes" id="UP000699462">
    <property type="component" value="Unassembled WGS sequence"/>
</dbReference>
<dbReference type="FunFam" id="2.130.10.10:FF:000462">
    <property type="entry name" value="Katanin p80 WD40 repeat-containing subunit B1"/>
    <property type="match status" value="1"/>
</dbReference>
<dbReference type="InterPro" id="IPR019775">
    <property type="entry name" value="WD40_repeat_CS"/>
</dbReference>
<dbReference type="Gene3D" id="2.130.10.10">
    <property type="entry name" value="YVTN repeat-like/Quinoprotein amine dehydrogenase"/>
    <property type="match status" value="2"/>
</dbReference>
<evidence type="ECO:0000256" key="5">
    <source>
        <dbReference type="ARBA" id="ARBA00022737"/>
    </source>
</evidence>
<feature type="compositionally biased region" description="Low complexity" evidence="9">
    <location>
        <begin position="496"/>
        <end position="508"/>
    </location>
</feature>
<evidence type="ECO:0000256" key="1">
    <source>
        <dbReference type="ARBA" id="ARBA00004245"/>
    </source>
</evidence>
<comment type="caution">
    <text evidence="11">The sequence shown here is derived from an EMBL/GenBank/DDBJ whole genome shotgun (WGS) entry which is preliminary data.</text>
</comment>
<dbReference type="OrthoDB" id="10251605at2759"/>
<evidence type="ECO:0000256" key="2">
    <source>
        <dbReference type="ARBA" id="ARBA00022490"/>
    </source>
</evidence>
<dbReference type="PANTHER" id="PTHR19845:SF0">
    <property type="entry name" value="KATANIN P80 WD40 REPEAT-CONTAINING SUBUNIT B1"/>
    <property type="match status" value="1"/>
</dbReference>
<feature type="region of interest" description="Disordered" evidence="9">
    <location>
        <begin position="378"/>
        <end position="511"/>
    </location>
</feature>
<feature type="compositionally biased region" description="Polar residues" evidence="9">
    <location>
        <begin position="451"/>
        <end position="461"/>
    </location>
</feature>
<feature type="repeat" description="WD" evidence="8">
    <location>
        <begin position="137"/>
        <end position="178"/>
    </location>
</feature>
<dbReference type="GO" id="GO:0005813">
    <property type="term" value="C:centrosome"/>
    <property type="evidence" value="ECO:0007669"/>
    <property type="project" value="UniProtKB-SubCell"/>
</dbReference>
<dbReference type="Pfam" id="PF13925">
    <property type="entry name" value="Katanin_con80"/>
    <property type="match status" value="1"/>
</dbReference>
<dbReference type="GO" id="GO:0008017">
    <property type="term" value="F:microtubule binding"/>
    <property type="evidence" value="ECO:0007669"/>
    <property type="project" value="UniProtKB-UniRule"/>
</dbReference>
<dbReference type="GO" id="GO:0007019">
    <property type="term" value="P:microtubule depolymerization"/>
    <property type="evidence" value="ECO:0007669"/>
    <property type="project" value="TreeGrafter"/>
</dbReference>
<accession>A0A8T0DLT3</accession>